<dbReference type="GO" id="GO:0005096">
    <property type="term" value="F:GTPase activator activity"/>
    <property type="evidence" value="ECO:0007669"/>
    <property type="project" value="UniProtKB-KW"/>
</dbReference>
<dbReference type="EMBL" id="QXFU01001696">
    <property type="protein sequence ID" value="KAE8997193.1"/>
    <property type="molecule type" value="Genomic_DNA"/>
</dbReference>
<dbReference type="InterPro" id="IPR036034">
    <property type="entry name" value="PDZ_sf"/>
</dbReference>
<dbReference type="GO" id="GO:0008270">
    <property type="term" value="F:zinc ion binding"/>
    <property type="evidence" value="ECO:0007669"/>
    <property type="project" value="UniProtKB-KW"/>
</dbReference>
<dbReference type="InterPro" id="IPR038508">
    <property type="entry name" value="ArfGAP_dom_sf"/>
</dbReference>
<dbReference type="InterPro" id="IPR001478">
    <property type="entry name" value="PDZ"/>
</dbReference>
<keyword evidence="2" id="KW-0479">Metal-binding</keyword>
<dbReference type="SMART" id="SM00228">
    <property type="entry name" value="PDZ"/>
    <property type="match status" value="2"/>
</dbReference>
<evidence type="ECO:0000259" key="7">
    <source>
        <dbReference type="PROSITE" id="PS50106"/>
    </source>
</evidence>
<dbReference type="Proteomes" id="UP000434957">
    <property type="component" value="Unassembled WGS sequence"/>
</dbReference>
<evidence type="ECO:0000256" key="4">
    <source>
        <dbReference type="ARBA" id="ARBA00022833"/>
    </source>
</evidence>
<dbReference type="CDD" id="cd00136">
    <property type="entry name" value="PDZ_canonical"/>
    <property type="match status" value="1"/>
</dbReference>
<evidence type="ECO:0000313" key="10">
    <source>
        <dbReference type="EMBL" id="KAE9000407.1"/>
    </source>
</evidence>
<dbReference type="Proteomes" id="UP000429607">
    <property type="component" value="Unassembled WGS sequence"/>
</dbReference>
<dbReference type="SUPFAM" id="SSF57863">
    <property type="entry name" value="ArfGap/RecO-like zinc finger"/>
    <property type="match status" value="1"/>
</dbReference>
<evidence type="ECO:0008006" key="15">
    <source>
        <dbReference type="Google" id="ProtNLM"/>
    </source>
</evidence>
<feature type="compositionally biased region" description="Low complexity" evidence="6">
    <location>
        <begin position="13"/>
        <end position="25"/>
    </location>
</feature>
<dbReference type="Pfam" id="PF01412">
    <property type="entry name" value="ArfGap"/>
    <property type="match status" value="1"/>
</dbReference>
<dbReference type="SUPFAM" id="SSF50156">
    <property type="entry name" value="PDZ domain-like"/>
    <property type="match status" value="2"/>
</dbReference>
<dbReference type="Gene3D" id="2.30.42.10">
    <property type="match status" value="2"/>
</dbReference>
<dbReference type="Gene3D" id="1.10.220.150">
    <property type="entry name" value="Arf GTPase activating protein"/>
    <property type="match status" value="1"/>
</dbReference>
<evidence type="ECO:0000313" key="9">
    <source>
        <dbReference type="EMBL" id="KAE8997193.1"/>
    </source>
</evidence>
<dbReference type="SMART" id="SM00105">
    <property type="entry name" value="ArfGap"/>
    <property type="match status" value="1"/>
</dbReference>
<proteinExistence type="predicted"/>
<keyword evidence="4" id="KW-0862">Zinc</keyword>
<comment type="caution">
    <text evidence="9">The sequence shown here is derived from an EMBL/GenBank/DDBJ whole genome shotgun (WGS) entry which is preliminary data.</text>
</comment>
<dbReference type="PROSITE" id="PS50115">
    <property type="entry name" value="ARFGAP"/>
    <property type="match status" value="1"/>
</dbReference>
<dbReference type="InterPro" id="IPR001164">
    <property type="entry name" value="ArfGAP_dom"/>
</dbReference>
<evidence type="ECO:0000256" key="6">
    <source>
        <dbReference type="SAM" id="MobiDB-lite"/>
    </source>
</evidence>
<evidence type="ECO:0000313" key="13">
    <source>
        <dbReference type="Proteomes" id="UP000434957"/>
    </source>
</evidence>
<dbReference type="GO" id="GO:0000139">
    <property type="term" value="C:Golgi membrane"/>
    <property type="evidence" value="ECO:0007669"/>
    <property type="project" value="GOC"/>
</dbReference>
<dbReference type="EMBL" id="QXFV01001686">
    <property type="protein sequence ID" value="KAE9000407.1"/>
    <property type="molecule type" value="Genomic_DNA"/>
</dbReference>
<evidence type="ECO:0000256" key="3">
    <source>
        <dbReference type="ARBA" id="ARBA00022771"/>
    </source>
</evidence>
<reference evidence="12 14" key="1">
    <citation type="submission" date="2018-09" db="EMBL/GenBank/DDBJ databases">
        <title>Genomic investigation of the strawberry pathogen Phytophthora fragariae indicates pathogenicity is determined by transcriptional variation in three key races.</title>
        <authorList>
            <person name="Adams T.M."/>
            <person name="Armitage A.D."/>
            <person name="Sobczyk M.K."/>
            <person name="Bates H.J."/>
            <person name="Dunwell J.M."/>
            <person name="Nellist C.F."/>
            <person name="Harrison R.J."/>
        </authorList>
    </citation>
    <scope>NUCLEOTIDE SEQUENCE [LARGE SCALE GENOMIC DNA]</scope>
    <source>
        <strain evidence="10 12">SCRP249</strain>
        <strain evidence="9 14">SCRP324</strain>
        <strain evidence="11 13">SCRP333</strain>
    </source>
</reference>
<feature type="region of interest" description="Disordered" evidence="6">
    <location>
        <begin position="1"/>
        <end position="25"/>
    </location>
</feature>
<evidence type="ECO:0000256" key="2">
    <source>
        <dbReference type="ARBA" id="ARBA00022723"/>
    </source>
</evidence>
<dbReference type="PROSITE" id="PS50106">
    <property type="entry name" value="PDZ"/>
    <property type="match status" value="1"/>
</dbReference>
<dbReference type="PANTHER" id="PTHR45686">
    <property type="entry name" value="ADP-RIBOSYLATION FACTOR GTPASE ACTIVATING PROTEIN 3, ISOFORM H-RELATED"/>
    <property type="match status" value="1"/>
</dbReference>
<dbReference type="CDD" id="cd08830">
    <property type="entry name" value="ArfGap_ArfGap1"/>
    <property type="match status" value="1"/>
</dbReference>
<accession>A0A6A3JZI9</accession>
<dbReference type="GO" id="GO:0048205">
    <property type="term" value="P:COPI coating of Golgi vesicle"/>
    <property type="evidence" value="ECO:0007669"/>
    <property type="project" value="TreeGrafter"/>
</dbReference>
<dbReference type="Proteomes" id="UP000435112">
    <property type="component" value="Unassembled WGS sequence"/>
</dbReference>
<dbReference type="OrthoDB" id="983479at2759"/>
<name>A0A6A3JZI9_9STRA</name>
<evidence type="ECO:0000313" key="11">
    <source>
        <dbReference type="EMBL" id="KAE9312469.1"/>
    </source>
</evidence>
<sequence>MTLLMDAPASPVSSDCSCATSSTDSSSMVVSAGSKRGVMPEPTAMVRLSPATEVAIRLLPGNDRCVDCKAICPQWAGVSLGVLLCLVCAGKHRSLGVQTSFVKSLVMDTWSASETRALELGGNAKWIAVCAGTGISDLSLVNKYASGVAKAYKSRVQLAAAKEPSVECALTATSFLSMLAGIASPSVEENPVPSTKEDPASSPTRVAKSLIPNEPADGTTVKCTTCCSMVPLDQLNSHSKACTVTASAVEWRKYDRKIGSPGEPLGFTLAKAKSGYAEVSRIHPGGAAERANVIVGSLLIGLNDVKNLKFDVIVEMLRTGPRPALFHFVFRSQMAPEGSKTVISSVPEPRTVEINVTLHDNEELGCSLSANEFYCVVRSVDQDCIARRHGILVGSRVVAINGHKYLKPKDLIREICSAQRPIKITVHRVEGLMRGWSS</sequence>
<dbReference type="FunFam" id="2.30.42.10:FF:000447">
    <property type="match status" value="1"/>
</dbReference>
<protein>
    <recommendedName>
        <fullName evidence="15">Arf-GAP domain-containing protein</fullName>
    </recommendedName>
</protein>
<evidence type="ECO:0000259" key="8">
    <source>
        <dbReference type="PROSITE" id="PS50115"/>
    </source>
</evidence>
<keyword evidence="13" id="KW-1185">Reference proteome</keyword>
<evidence type="ECO:0000256" key="5">
    <source>
        <dbReference type="PROSITE-ProRule" id="PRU00288"/>
    </source>
</evidence>
<keyword evidence="1" id="KW-0343">GTPase activation</keyword>
<dbReference type="PANTHER" id="PTHR45686:SF4">
    <property type="entry name" value="ADP-RIBOSYLATION FACTOR GTPASE ACTIVATING PROTEIN 3, ISOFORM H"/>
    <property type="match status" value="1"/>
</dbReference>
<keyword evidence="3 5" id="KW-0863">Zinc-finger</keyword>
<dbReference type="PRINTS" id="PR00405">
    <property type="entry name" value="REVINTRACTNG"/>
</dbReference>
<dbReference type="AlphaFoldDB" id="A0A6A3JZI9"/>
<feature type="domain" description="Arf-GAP" evidence="8">
    <location>
        <begin position="56"/>
        <end position="125"/>
    </location>
</feature>
<evidence type="ECO:0000313" key="12">
    <source>
        <dbReference type="Proteomes" id="UP000429607"/>
    </source>
</evidence>
<evidence type="ECO:0000313" key="14">
    <source>
        <dbReference type="Proteomes" id="UP000435112"/>
    </source>
</evidence>
<dbReference type="InterPro" id="IPR037278">
    <property type="entry name" value="ARFGAP/RecO"/>
</dbReference>
<gene>
    <name evidence="10" type="ORF">PR001_g18792</name>
    <name evidence="9" type="ORF">PR002_g19101</name>
    <name evidence="11" type="ORF">PR003_g19750</name>
</gene>
<dbReference type="EMBL" id="QXFT01001692">
    <property type="protein sequence ID" value="KAE9312469.1"/>
    <property type="molecule type" value="Genomic_DNA"/>
</dbReference>
<feature type="domain" description="PDZ" evidence="7">
    <location>
        <begin position="248"/>
        <end position="318"/>
    </location>
</feature>
<feature type="region of interest" description="Disordered" evidence="6">
    <location>
        <begin position="186"/>
        <end position="205"/>
    </location>
</feature>
<organism evidence="9 14">
    <name type="scientific">Phytophthora rubi</name>
    <dbReference type="NCBI Taxonomy" id="129364"/>
    <lineage>
        <taxon>Eukaryota</taxon>
        <taxon>Sar</taxon>
        <taxon>Stramenopiles</taxon>
        <taxon>Oomycota</taxon>
        <taxon>Peronosporomycetes</taxon>
        <taxon>Peronosporales</taxon>
        <taxon>Peronosporaceae</taxon>
        <taxon>Phytophthora</taxon>
    </lineage>
</organism>
<evidence type="ECO:0000256" key="1">
    <source>
        <dbReference type="ARBA" id="ARBA00022468"/>
    </source>
</evidence>